<dbReference type="SUPFAM" id="SSF55874">
    <property type="entry name" value="ATPase domain of HSP90 chaperone/DNA topoisomerase II/histidine kinase"/>
    <property type="match status" value="1"/>
</dbReference>
<keyword evidence="3" id="KW-1185">Reference proteome</keyword>
<comment type="caution">
    <text evidence="2">The sequence shown here is derived from an EMBL/GenBank/DDBJ whole genome shotgun (WGS) entry which is preliminary data.</text>
</comment>
<organism evidence="2 3">
    <name type="scientific">Massilia jejuensis</name>
    <dbReference type="NCBI Taxonomy" id="648894"/>
    <lineage>
        <taxon>Bacteria</taxon>
        <taxon>Pseudomonadati</taxon>
        <taxon>Pseudomonadota</taxon>
        <taxon>Betaproteobacteria</taxon>
        <taxon>Burkholderiales</taxon>
        <taxon>Oxalobacteraceae</taxon>
        <taxon>Telluria group</taxon>
        <taxon>Massilia</taxon>
    </lineage>
</organism>
<dbReference type="Gene3D" id="3.40.1360.10">
    <property type="match status" value="1"/>
</dbReference>
<dbReference type="Gene3D" id="3.30.565.10">
    <property type="entry name" value="Histidine kinase-like ATPase, C-terminal domain"/>
    <property type="match status" value="1"/>
</dbReference>
<proteinExistence type="predicted"/>
<evidence type="ECO:0000259" key="1">
    <source>
        <dbReference type="Pfam" id="PF21180"/>
    </source>
</evidence>
<evidence type="ECO:0000313" key="3">
    <source>
        <dbReference type="Proteomes" id="UP001596031"/>
    </source>
</evidence>
<dbReference type="Proteomes" id="UP001596031">
    <property type="component" value="Unassembled WGS sequence"/>
</dbReference>
<accession>A0ABW0PH77</accession>
<gene>
    <name evidence="2" type="ORF">ACFPOU_07750</name>
</gene>
<feature type="domain" description="Topoisomerase 6 subunit A/Spo11 TOPRIM" evidence="1">
    <location>
        <begin position="503"/>
        <end position="616"/>
    </location>
</feature>
<dbReference type="EMBL" id="JBHSMS010000026">
    <property type="protein sequence ID" value="MFC5511017.1"/>
    <property type="molecule type" value="Genomic_DNA"/>
</dbReference>
<name>A0ABW0PH77_9BURK</name>
<dbReference type="SUPFAM" id="SSF56726">
    <property type="entry name" value="DNA topoisomerase IV, alpha subunit"/>
    <property type="match status" value="1"/>
</dbReference>
<sequence>MFTREDWTLFRSLGTLGQKAGVPLRRLAALVVKELVDNALDAGAAAQVENDGDWIYVVDDGPGLPGDAAAIASLFSIKRPLTSSKMVRVPSRGALGNGLRVVAGAVLASGGGLFVETRGRRFDLAPRDDGSTDVEVTPAPGQTTGTRIGIRFGDTIPVPHDVLSWSEIAIAMASMGKAYKGKTSPWWYDTESFFEMCKAAGDRPLADLFTVFRDVTPAVATGLVGSTLSSSITRSQVNTLLTHLRERSAAPKPAALGKLGGLGDEMAHAHVAGEIELGTGMTAHLPYSIEALVEVLDADADDQVIALVNRTPITGEIKVLRQKAHQVGIIGCGLGHVFDVGRKPVRIILNVTTPYMPITTDGKEPDLHRYLQPLALVIEKASRKAKRKDKAVAGARFSQKDVIIANMQDAIAKASGNAAYRYSLRQLFYAVRPYMLEQIGKEPDYNYFAQVVTDIEAELGYDLPGLYRDARGVIYHPHTGQEIPLGTLHVEKYERPEWTFNKILYSEKEGLFSILKDTGWPERNDCALLTSKGFASRAARDVLNLIGQTQEEIYFFCIHDADASGTLIYQALTEATRARGARKVHVINLGLDPEEAIDMGLQIENFRELGGKRDRQLPVAEYVPERWKRWLQTQRVELNAMTSPEFVRWLDIKFEAYADKVVPPQKVLRDQLDEKTQQELKRLIAADILAAGGFETRVNEAMATAREKMQELDLDRIVREGLYKAPEQRWDRPLDSTATDVATGAWRA</sequence>
<dbReference type="InterPro" id="IPR036890">
    <property type="entry name" value="HATPase_C_sf"/>
</dbReference>
<dbReference type="RefSeq" id="WP_379719127.1">
    <property type="nucleotide sequence ID" value="NZ_JBHSMS010000026.1"/>
</dbReference>
<protein>
    <recommendedName>
        <fullName evidence="1">Topoisomerase 6 subunit A/Spo11 TOPRIM domain-containing protein</fullName>
    </recommendedName>
</protein>
<dbReference type="InterPro" id="IPR036078">
    <property type="entry name" value="Spo11/TopoVI_A_sf"/>
</dbReference>
<reference evidence="3" key="1">
    <citation type="journal article" date="2019" name="Int. J. Syst. Evol. Microbiol.">
        <title>The Global Catalogue of Microorganisms (GCM) 10K type strain sequencing project: providing services to taxonomists for standard genome sequencing and annotation.</title>
        <authorList>
            <consortium name="The Broad Institute Genomics Platform"/>
            <consortium name="The Broad Institute Genome Sequencing Center for Infectious Disease"/>
            <person name="Wu L."/>
            <person name="Ma J."/>
        </authorList>
    </citation>
    <scope>NUCLEOTIDE SEQUENCE [LARGE SCALE GENOMIC DNA]</scope>
    <source>
        <strain evidence="3">CCUG 38813</strain>
    </source>
</reference>
<dbReference type="InterPro" id="IPR034136">
    <property type="entry name" value="TOPRIM_Topo6A/Spo11"/>
</dbReference>
<dbReference type="Pfam" id="PF21180">
    <property type="entry name" value="TOP6A-Spo11_Toprim"/>
    <property type="match status" value="1"/>
</dbReference>
<evidence type="ECO:0000313" key="2">
    <source>
        <dbReference type="EMBL" id="MFC5511017.1"/>
    </source>
</evidence>